<dbReference type="PANTHER" id="PTHR44520">
    <property type="entry name" value="RESPONSE REGULATOR RCP1-RELATED"/>
    <property type="match status" value="1"/>
</dbReference>
<keyword evidence="1" id="KW-0597">Phosphoprotein</keyword>
<evidence type="ECO:0000256" key="1">
    <source>
        <dbReference type="PROSITE-ProRule" id="PRU00169"/>
    </source>
</evidence>
<dbReference type="Pfam" id="PF00072">
    <property type="entry name" value="Response_reg"/>
    <property type="match status" value="1"/>
</dbReference>
<reference evidence="4" key="1">
    <citation type="journal article" date="2019" name="Int. J. Syst. Evol. Microbiol.">
        <title>The Global Catalogue of Microorganisms (GCM) 10K type strain sequencing project: providing services to taxonomists for standard genome sequencing and annotation.</title>
        <authorList>
            <consortium name="The Broad Institute Genomics Platform"/>
            <consortium name="The Broad Institute Genome Sequencing Center for Infectious Disease"/>
            <person name="Wu L."/>
            <person name="Ma J."/>
        </authorList>
    </citation>
    <scope>NUCLEOTIDE SEQUENCE [LARGE SCALE GENOMIC DNA]</scope>
    <source>
        <strain evidence="4">JCM 19134</strain>
    </source>
</reference>
<dbReference type="GO" id="GO:0000160">
    <property type="term" value="P:phosphorelay signal transduction system"/>
    <property type="evidence" value="ECO:0007669"/>
    <property type="project" value="InterPro"/>
</dbReference>
<gene>
    <name evidence="3" type="ORF">GCM10025791_24250</name>
</gene>
<feature type="domain" description="Response regulatory" evidence="2">
    <location>
        <begin position="7"/>
        <end position="129"/>
    </location>
</feature>
<dbReference type="PANTHER" id="PTHR44520:SF2">
    <property type="entry name" value="RESPONSE REGULATOR RCP1"/>
    <property type="match status" value="1"/>
</dbReference>
<dbReference type="InterPro" id="IPR052893">
    <property type="entry name" value="TCS_response_regulator"/>
</dbReference>
<dbReference type="SUPFAM" id="SSF52172">
    <property type="entry name" value="CheY-like"/>
    <property type="match status" value="1"/>
</dbReference>
<dbReference type="PROSITE" id="PS50110">
    <property type="entry name" value="RESPONSE_REGULATORY"/>
    <property type="match status" value="1"/>
</dbReference>
<dbReference type="RefSeq" id="WP_345422264.1">
    <property type="nucleotide sequence ID" value="NZ_AP031496.1"/>
</dbReference>
<dbReference type="InterPro" id="IPR001789">
    <property type="entry name" value="Sig_transdc_resp-reg_receiver"/>
</dbReference>
<dbReference type="SMART" id="SM00448">
    <property type="entry name" value="REC"/>
    <property type="match status" value="1"/>
</dbReference>
<comment type="caution">
    <text evidence="3">The sequence shown here is derived from an EMBL/GenBank/DDBJ whole genome shotgun (WGS) entry which is preliminary data.</text>
</comment>
<name>A0AAV3U3Q7_9ALTE</name>
<dbReference type="EMBL" id="BAABLX010000023">
    <property type="protein sequence ID" value="GAA4944449.1"/>
    <property type="molecule type" value="Genomic_DNA"/>
</dbReference>
<dbReference type="Proteomes" id="UP001409585">
    <property type="component" value="Unassembled WGS sequence"/>
</dbReference>
<dbReference type="Gene3D" id="3.40.50.2300">
    <property type="match status" value="1"/>
</dbReference>
<evidence type="ECO:0000259" key="2">
    <source>
        <dbReference type="PROSITE" id="PS50110"/>
    </source>
</evidence>
<accession>A0AAV3U3Q7</accession>
<evidence type="ECO:0000313" key="4">
    <source>
        <dbReference type="Proteomes" id="UP001409585"/>
    </source>
</evidence>
<dbReference type="InterPro" id="IPR011006">
    <property type="entry name" value="CheY-like_superfamily"/>
</dbReference>
<dbReference type="CDD" id="cd17557">
    <property type="entry name" value="REC_Rcp-like"/>
    <property type="match status" value="1"/>
</dbReference>
<feature type="modified residue" description="4-aspartylphosphate" evidence="1">
    <location>
        <position position="62"/>
    </location>
</feature>
<dbReference type="AlphaFoldDB" id="A0AAV3U3Q7"/>
<protein>
    <submittedName>
        <fullName evidence="3">Response regulator</fullName>
    </submittedName>
</protein>
<proteinExistence type="predicted"/>
<organism evidence="3 4">
    <name type="scientific">Halioxenophilus aromaticivorans</name>
    <dbReference type="NCBI Taxonomy" id="1306992"/>
    <lineage>
        <taxon>Bacteria</taxon>
        <taxon>Pseudomonadati</taxon>
        <taxon>Pseudomonadota</taxon>
        <taxon>Gammaproteobacteria</taxon>
        <taxon>Alteromonadales</taxon>
        <taxon>Alteromonadaceae</taxon>
        <taxon>Halioxenophilus</taxon>
    </lineage>
</organism>
<keyword evidence="4" id="KW-1185">Reference proteome</keyword>
<evidence type="ECO:0000313" key="3">
    <source>
        <dbReference type="EMBL" id="GAA4944449.1"/>
    </source>
</evidence>
<sequence length="140" mass="15746">MKSNVERLLLVDDNKADRESVRRALRSLQVSSILDVAEDGAQALEHLLKSPTSELPDVIIMDVNMPIMTGDEALTKIRQSERLRHIPVVFLTANDKQSQVMSGYKNGINAYLIKPANASGYRDLMARVQEFWLEAVVLPR</sequence>